<sequence length="307" mass="34208">MSDVNGSGVGFDTVYGVDFSGAKLAGRNIWVARLELPRARYPGQHPVPVPVRGGPKGRGKPALVELSSLEQLTGTPERAPALAHLVDLIARSERALWAMDFPFSLPIEVMPANSTWPDQLAFLHGADDDAYGVGLECLERAKRLGGPMHIRRQTDFDARAPFDCYHYRIIYQFFHGVRDVLGPLWGTRGTAVLPFQYRRLARARRVLVEACPSSTLKRLGLPHQNYKQPAGGPLSPKRLRTRRVLLDALCRLARIGDRHRRVMMRNPGGDAIDAVLAAVGGLQSWRLTDHRAVARHARYPREGFLYV</sequence>
<accession>A0A6J4PKD6</accession>
<dbReference type="EMBL" id="CADCUQ010000578">
    <property type="protein sequence ID" value="CAA9415691.1"/>
    <property type="molecule type" value="Genomic_DNA"/>
</dbReference>
<reference evidence="1" key="1">
    <citation type="submission" date="2020-02" db="EMBL/GenBank/DDBJ databases">
        <authorList>
            <person name="Meier V. D."/>
        </authorList>
    </citation>
    <scope>NUCLEOTIDE SEQUENCE</scope>
    <source>
        <strain evidence="1">AVDCRST_MAG64</strain>
    </source>
</reference>
<proteinExistence type="predicted"/>
<protein>
    <recommendedName>
        <fullName evidence="2">DUF429 domain-containing protein</fullName>
    </recommendedName>
</protein>
<name>A0A6J4PKD6_9BACT</name>
<organism evidence="1">
    <name type="scientific">uncultured Phycisphaerae bacterium</name>
    <dbReference type="NCBI Taxonomy" id="904963"/>
    <lineage>
        <taxon>Bacteria</taxon>
        <taxon>Pseudomonadati</taxon>
        <taxon>Planctomycetota</taxon>
        <taxon>Phycisphaerae</taxon>
        <taxon>environmental samples</taxon>
    </lineage>
</organism>
<dbReference type="AlphaFoldDB" id="A0A6J4PKD6"/>
<evidence type="ECO:0008006" key="2">
    <source>
        <dbReference type="Google" id="ProtNLM"/>
    </source>
</evidence>
<gene>
    <name evidence="1" type="ORF">AVDCRST_MAG64-2567</name>
</gene>
<evidence type="ECO:0000313" key="1">
    <source>
        <dbReference type="EMBL" id="CAA9415691.1"/>
    </source>
</evidence>